<keyword evidence="3" id="KW-1185">Reference proteome</keyword>
<dbReference type="RefSeq" id="WP_273949190.1">
    <property type="nucleotide sequence ID" value="NZ_JAQSIP010000002.1"/>
</dbReference>
<organism evidence="2 3">
    <name type="scientific">Curvibacter cyanobacteriorum</name>
    <dbReference type="NCBI Taxonomy" id="3026422"/>
    <lineage>
        <taxon>Bacteria</taxon>
        <taxon>Pseudomonadati</taxon>
        <taxon>Pseudomonadota</taxon>
        <taxon>Betaproteobacteria</taxon>
        <taxon>Burkholderiales</taxon>
        <taxon>Comamonadaceae</taxon>
        <taxon>Curvibacter</taxon>
    </lineage>
</organism>
<protein>
    <recommendedName>
        <fullName evidence="4">WYL domain-containing protein</fullName>
    </recommendedName>
</protein>
<dbReference type="EMBL" id="JAQSIP010000002">
    <property type="protein sequence ID" value="MDD0837878.1"/>
    <property type="molecule type" value="Genomic_DNA"/>
</dbReference>
<evidence type="ECO:0008006" key="4">
    <source>
        <dbReference type="Google" id="ProtNLM"/>
    </source>
</evidence>
<evidence type="ECO:0000313" key="3">
    <source>
        <dbReference type="Proteomes" id="UP001528673"/>
    </source>
</evidence>
<gene>
    <name evidence="2" type="ORF">PSQ40_04770</name>
</gene>
<keyword evidence="1" id="KW-0812">Transmembrane</keyword>
<proteinExistence type="predicted"/>
<accession>A0ABT5MYN2</accession>
<dbReference type="Proteomes" id="UP001528673">
    <property type="component" value="Unassembled WGS sequence"/>
</dbReference>
<comment type="caution">
    <text evidence="2">The sequence shown here is derived from an EMBL/GenBank/DDBJ whole genome shotgun (WGS) entry which is preliminary data.</text>
</comment>
<evidence type="ECO:0000313" key="2">
    <source>
        <dbReference type="EMBL" id="MDD0837878.1"/>
    </source>
</evidence>
<evidence type="ECO:0000256" key="1">
    <source>
        <dbReference type="SAM" id="Phobius"/>
    </source>
</evidence>
<keyword evidence="1" id="KW-1133">Transmembrane helix</keyword>
<keyword evidence="1" id="KW-0472">Membrane</keyword>
<sequence>MKKWFFAALALGAEVAVAGYGGMGKEWTGDSTQSGDIRDLVLGAIGIAAVYFIWKSFGANRDAKDGRRPMTSLPEAMPVSKPIQPAGIDWNLVSIQISNYIKQANREDRPDIYEPHARFIVNREGRVSFACDKRATASFLGANDLACYSISEDQDAFFQWTNGHAVGGSMFVQATDDFARLISAKLCERVNVDQRS</sequence>
<reference evidence="2 3" key="1">
    <citation type="submission" date="2023-02" db="EMBL/GenBank/DDBJ databases">
        <title>Bacterial whole genomic sequence of Curvibacter sp. HBC61.</title>
        <authorList>
            <person name="Le V."/>
            <person name="Ko S.-R."/>
            <person name="Ahn C.-Y."/>
            <person name="Oh H.-M."/>
        </authorList>
    </citation>
    <scope>NUCLEOTIDE SEQUENCE [LARGE SCALE GENOMIC DNA]</scope>
    <source>
        <strain evidence="2 3">HBC61</strain>
    </source>
</reference>
<feature type="transmembrane region" description="Helical" evidence="1">
    <location>
        <begin position="40"/>
        <end position="58"/>
    </location>
</feature>
<name>A0ABT5MYN2_9BURK</name>